<sequence length="278" mass="30595">MKRLLTLTLLILLALLTPAAADANRGYGAFDPYEDLAVFETSDDGRELRSLTMRVEMRCSDDYVYRWVVNVKARRGALSANTRDRNALVVKRGTLRGKLTGRFGTRRDYAEYTGSIVVSNVRENSARLKVSLLRTESLDRDDRCRFDGTLRAERDPGTLFVGSTDDDEPVSVRLTEDGTGVEWLSGYGTDCDPEGFMQGIHIGTVALNDDATTFGSDELVPGFEYDPFGTGTFEQSIQIGGQLESDRASGTLRIFATGGPDDADACDTGTRRWRAISS</sequence>
<evidence type="ECO:0000313" key="2">
    <source>
        <dbReference type="EMBL" id="MDA0180202.1"/>
    </source>
</evidence>
<keyword evidence="1" id="KW-0732">Signal</keyword>
<evidence type="ECO:0008006" key="4">
    <source>
        <dbReference type="Google" id="ProtNLM"/>
    </source>
</evidence>
<dbReference type="Proteomes" id="UP001147653">
    <property type="component" value="Unassembled WGS sequence"/>
</dbReference>
<keyword evidence="3" id="KW-1185">Reference proteome</keyword>
<feature type="chain" id="PRO_5040962633" description="CHRD domain-containing protein" evidence="1">
    <location>
        <begin position="24"/>
        <end position="278"/>
    </location>
</feature>
<name>A0A9X3N8I0_9ACTN</name>
<dbReference type="EMBL" id="JAPDDP010000010">
    <property type="protein sequence ID" value="MDA0180202.1"/>
    <property type="molecule type" value="Genomic_DNA"/>
</dbReference>
<comment type="caution">
    <text evidence="2">The sequence shown here is derived from an EMBL/GenBank/DDBJ whole genome shotgun (WGS) entry which is preliminary data.</text>
</comment>
<dbReference type="RefSeq" id="WP_270024511.1">
    <property type="nucleotide sequence ID" value="NZ_JAPDDP010000010.1"/>
</dbReference>
<accession>A0A9X3N8I0</accession>
<protein>
    <recommendedName>
        <fullName evidence="4">CHRD domain-containing protein</fullName>
    </recommendedName>
</protein>
<dbReference type="AlphaFoldDB" id="A0A9X3N8I0"/>
<gene>
    <name evidence="2" type="ORF">OJ997_07845</name>
</gene>
<evidence type="ECO:0000256" key="1">
    <source>
        <dbReference type="SAM" id="SignalP"/>
    </source>
</evidence>
<proteinExistence type="predicted"/>
<reference evidence="2" key="1">
    <citation type="submission" date="2022-10" db="EMBL/GenBank/DDBJ databases">
        <title>The WGS of Solirubrobacter phytolaccae KCTC 29190.</title>
        <authorList>
            <person name="Jiang Z."/>
        </authorList>
    </citation>
    <scope>NUCLEOTIDE SEQUENCE</scope>
    <source>
        <strain evidence="2">KCTC 29190</strain>
    </source>
</reference>
<evidence type="ECO:0000313" key="3">
    <source>
        <dbReference type="Proteomes" id="UP001147653"/>
    </source>
</evidence>
<feature type="signal peptide" evidence="1">
    <location>
        <begin position="1"/>
        <end position="23"/>
    </location>
</feature>
<organism evidence="2 3">
    <name type="scientific">Solirubrobacter phytolaccae</name>
    <dbReference type="NCBI Taxonomy" id="1404360"/>
    <lineage>
        <taxon>Bacteria</taxon>
        <taxon>Bacillati</taxon>
        <taxon>Actinomycetota</taxon>
        <taxon>Thermoleophilia</taxon>
        <taxon>Solirubrobacterales</taxon>
        <taxon>Solirubrobacteraceae</taxon>
        <taxon>Solirubrobacter</taxon>
    </lineage>
</organism>